<comment type="subcellular location">
    <subcellularLocation>
        <location evidence="3">Cytoplasm</location>
    </subcellularLocation>
    <subcellularLocation>
        <location evidence="2">Nucleus</location>
    </subcellularLocation>
</comment>
<evidence type="ECO:0008006" key="10">
    <source>
        <dbReference type="Google" id="ProtNLM"/>
    </source>
</evidence>
<dbReference type="GO" id="GO:0005737">
    <property type="term" value="C:cytoplasm"/>
    <property type="evidence" value="ECO:0007669"/>
    <property type="project" value="UniProtKB-SubCell"/>
</dbReference>
<evidence type="ECO:0000256" key="6">
    <source>
        <dbReference type="ARBA" id="ARBA00023242"/>
    </source>
</evidence>
<evidence type="ECO:0000256" key="3">
    <source>
        <dbReference type="ARBA" id="ARBA00004496"/>
    </source>
</evidence>
<comment type="similarity">
    <text evidence="4">Belongs to the huntingtin family.</text>
</comment>
<dbReference type="InterPro" id="IPR048412">
    <property type="entry name" value="Htt_bridge"/>
</dbReference>
<dbReference type="InterPro" id="IPR048411">
    <property type="entry name" value="Htt_N_HEAT_rpt-1"/>
</dbReference>
<dbReference type="Pfam" id="PF20926">
    <property type="entry name" value="Htt_N-HEAT_1"/>
    <property type="match status" value="1"/>
</dbReference>
<evidence type="ECO:0000256" key="5">
    <source>
        <dbReference type="ARBA" id="ARBA00022490"/>
    </source>
</evidence>
<dbReference type="Pfam" id="PF12372">
    <property type="entry name" value="Htt_N-HEAT"/>
    <property type="match status" value="1"/>
</dbReference>
<accession>A0A818YTB5</accession>
<protein>
    <recommendedName>
        <fullName evidence="10">Huntingtin</fullName>
    </recommendedName>
</protein>
<sequence length="2721" mass="313493">MDKLSKSLEVLKLLSTTTSETLVANNEKSRFDPTSISKEKIHHLNNITELLCSSSLIKSNNENYFKLLTASVETLFTTCDENDYDVRLAAEENLNKLVKNLKEANLTRIQVELHRIIKRNPNVGPRALKGALWRFAELASVIHPKKIRPFFEHLSAAFYSIAARPEDIVHEKLSEYYELIFRILGRSINDKEIKELLLAYLANMSHESALIRRSSAACIIIICRYSRYPMVIARFLMTNAIDQLLEHHSENDSTRLIIGYLGLIKNLIQLLGINIEEFQSSSINIQQPLNTSKNIDSNEQYLPISIRQIIECVDIVCYICLQHNDHNVVSSSLETLEIILKYSNLFDFDQLLISTQTGSIEETRVSQGLKTTYPTYQRSFIEINEQQDILLNKMNDELDSTSTINNEKRTSAAKFVEQLISKYILNMDGTIKSDDESRVSIKCATLTCLSYLSTIDPFAFFDSFDYPTEIITYLLSLREHGDPHLRGACANLLAKVIQTTVHLLTISPPISSLSNSFNNSFINQCSLVSIDSQESSRLDIQLGILAELLSTFRLCLNDNNARVIHVSLNALRTLLPVLLTNSHALTIIAIELLEDSIQHSTSSYVLAKVALAQLIGEIDFRILTYLEQQQQLKKTNRSWLDRCIDIIFQFLTDEDTRVRQVAASTFAKFVDHSSFLPCQWPIHYLLKWINSSCQWIQKIHHSLQQSNTSVIISNDEVQCETISCLSTLIFDRLAQASTRIQIVGCLEGICALLNVLTPKTIRSFFHNQYDELRLLIHFFKHPFILHDLNNLQLLLDILNLIFSNLSNSTNDMGDIQSAEKVFHFLIKILSIFACVVDDTSPPNPQTSKINFSPIPASPQQIKKRFESSTNDSKNEKDSNTIDNANSLTTNKDSSIISNTTNTDKDKKLNRTQLGAFGNNPSMMKLFELIRTSYQIHKSLLNSSENDRFGQLLSATLISMKSVLNLVSIQDLSKHLEETINYLKSTFSVDKIKTIQCTQEFLLNLHQLAANSSSSAETKSSNIVSQIPLNNSLTNIHTITIRQPMIYLFGSRHASSVNSDQSIENSAIRDFYLTKKQQKTIEYLKRPPNRIERTKIGNYIRLFEPIVILSLKKYVNSNESDFQAAVLDLLVQLLLIRVNYSLLDADEHFLTHIINQLEMIEETIAGYDVSSYFIYRIAEFLVMLSHDTLHSKQVIKVQDLIKHCDLLLASGHEPETHALSALEPVVYDLFLVRLKTDNKELEAQRMVIVQTLLKLVRYNKALQLLTVIVDSVRSEVDKWKRLSRQIVDVLLVHLQSHATIGSSKGQAILDIYSTQLTLFDVVSSVALRPIDPFIVAFRTLANRHDINRQTINRWLMNINIILRCLVQNSTEDAILTRWNDALSSVNETRDESFSAALLRILHDIILRLLTNTRQLRGQIDMTLVTLASDYLYLLMHIMENAKQFRTIVNDFRQLLIHDETDETVHRLDTFSYLTILSEYFKLLSSFYIPLLLQWTHILNMLDYTQEAWWSSMLSILTPSSLITHLSISGQLQSYCDLICRHELYVEHLTSIITHHQLLYFLFEQSDTCTHVHNLFGLIHRTSVASHLFVESIYTNWDNLLKRNKILLSLKILRTLEGIHLDESGLLLVLLIEQFLTLPYISILRLAELIVCRRIEMMLTLDEQTLNKQLLPKYLPAILQILSTSKNNNDNNNNDMKSNEHLWALIQRLISKMNYTTTISMDIIQQDFNNLNCNDEDFILNWIKKVHCPMDITPKIYAQMLKIVTYKKLLPFMMSPDFVWLSMPHCLILGINIPSLWRASTSALIKKINDLCFSLPTQRLISNEINLNDDESTPDTIYIKSLLSCSNNQPYLIALIDSISIYFDTIENHIELTCQFSSGDTRDLLRFIIFITEIIYINIFQKKSFLSWNLIESFFRCLTKTIHNPTSIIYQLLSATDQIISCCTLSKTILSIFEYLFQRHGLIISNKQQTNQLLQSYLNLIEPDNRPFTQLLLLSFNDLDRLYYLTKKIKFIPYFYRHDLRRIAILLFRLPIFNSFIRIPKQFWEQHYQDINKLQFGLNDYCLSTFPVDLLQHSDIMADYIERISFVGWLSRTQFQEIWVSFLGSINPPNQHNNENEQTTNNLTKEEILETNATQCVWIRGVTTFLLNALRINCTGNPADMTFEHRCRNKSIPFLLADIGSQYMQTRSTLETNSSDLFINLERLGSRDLLSYGQLSYDTILTSIQSNNTLPLPPNSLFDRLFSRHGLDLTSSLQILIELYVRWLTTNSNNLCLQLKYELIRSFIYLSDLFTSSQQLSSLYDLCDDYIRTWFDEDDLMISLISYGLCKSGILLGQTTKEYNELYIRLIERNFKLITKTHAYASCLFLLESREDDLNKFLIPILIQELTNDIQNNSLRYNLDIRLIGFILANLFYLIENNLLNSYDILLSLFKDDILDINDNLTQKIISIGLERLLMLGQYPKNDIWRLYKRSITILRQSSWLNIDHLVLILARIYTLLQRTNENTNQSNNEHVNEEQEMVDGSSITSSSDNILIELVGELYERTKQSSTLPYEALLLLRPLPLLLAHIGLSDRLMNKMVLEFAASTQQLYPQILAYTVFAVFRALINAHYSAKVNEWTLLSMTSIAQRKPIRMAIWGLTCLMLSACPSHTIADALFPLTLSRFSARFEELDNRLFLLAGREYYLQLTNIEQRRQFEQAFTNESNTEKLYADLLAHIQDTILPSS</sequence>
<gene>
    <name evidence="8" type="ORF">OTI717_LOCUS16015</name>
</gene>
<comment type="caution">
    <text evidence="8">The sequence shown here is derived from an EMBL/GenBank/DDBJ whole genome shotgun (WGS) entry which is preliminary data.</text>
</comment>
<dbReference type="InterPro" id="IPR028426">
    <property type="entry name" value="Huntingtin_fam"/>
</dbReference>
<feature type="region of interest" description="Disordered" evidence="7">
    <location>
        <begin position="2502"/>
        <end position="2521"/>
    </location>
</feature>
<feature type="region of interest" description="Disordered" evidence="7">
    <location>
        <begin position="844"/>
        <end position="887"/>
    </location>
</feature>
<dbReference type="GO" id="GO:0005634">
    <property type="term" value="C:nucleus"/>
    <property type="evidence" value="ECO:0007669"/>
    <property type="project" value="UniProtKB-SubCell"/>
</dbReference>
<name>A0A818YTB5_9BILA</name>
<evidence type="ECO:0000313" key="9">
    <source>
        <dbReference type="Proteomes" id="UP000663823"/>
    </source>
</evidence>
<dbReference type="InterPro" id="IPR011989">
    <property type="entry name" value="ARM-like"/>
</dbReference>
<proteinExistence type="inferred from homology"/>
<dbReference type="Proteomes" id="UP000663823">
    <property type="component" value="Unassembled WGS sequence"/>
</dbReference>
<dbReference type="EMBL" id="CAJOAX010001954">
    <property type="protein sequence ID" value="CAF3759110.1"/>
    <property type="molecule type" value="Genomic_DNA"/>
</dbReference>
<evidence type="ECO:0000256" key="1">
    <source>
        <dbReference type="ARBA" id="ARBA00002907"/>
    </source>
</evidence>
<dbReference type="Gene3D" id="1.25.10.10">
    <property type="entry name" value="Leucine-rich Repeat Variant"/>
    <property type="match status" value="1"/>
</dbReference>
<reference evidence="8" key="1">
    <citation type="submission" date="2021-02" db="EMBL/GenBank/DDBJ databases">
        <authorList>
            <person name="Nowell W R."/>
        </authorList>
    </citation>
    <scope>NUCLEOTIDE SEQUENCE</scope>
</reference>
<comment type="function">
    <text evidence="1">May play a role in microtubule-mediated transport or vesicle function.</text>
</comment>
<keyword evidence="6" id="KW-0539">Nucleus</keyword>
<evidence type="ECO:0000256" key="7">
    <source>
        <dbReference type="SAM" id="MobiDB-lite"/>
    </source>
</evidence>
<dbReference type="PANTHER" id="PTHR10170:SF10">
    <property type="entry name" value="HUNTINGTIN"/>
    <property type="match status" value="1"/>
</dbReference>
<dbReference type="Pfam" id="PF20927">
    <property type="entry name" value="Htt_C-HEAT"/>
    <property type="match status" value="2"/>
</dbReference>
<dbReference type="InterPro" id="IPR048413">
    <property type="entry name" value="Htt_C-HEAT_rpt"/>
</dbReference>
<dbReference type="PANTHER" id="PTHR10170">
    <property type="entry name" value="HUNTINGTON DISEASE PROTEIN"/>
    <property type="match status" value="1"/>
</dbReference>
<evidence type="ECO:0000256" key="2">
    <source>
        <dbReference type="ARBA" id="ARBA00004123"/>
    </source>
</evidence>
<dbReference type="InterPro" id="IPR016024">
    <property type="entry name" value="ARM-type_fold"/>
</dbReference>
<dbReference type="Pfam" id="PF20925">
    <property type="entry name" value="Htt_bridge"/>
    <property type="match status" value="1"/>
</dbReference>
<dbReference type="InterPro" id="IPR024613">
    <property type="entry name" value="Huntingtin_N_HEAT_rpt-2"/>
</dbReference>
<dbReference type="SUPFAM" id="SSF48371">
    <property type="entry name" value="ARM repeat"/>
    <property type="match status" value="1"/>
</dbReference>
<keyword evidence="5" id="KW-0963">Cytoplasm</keyword>
<evidence type="ECO:0000313" key="8">
    <source>
        <dbReference type="EMBL" id="CAF3759110.1"/>
    </source>
</evidence>
<organism evidence="8 9">
    <name type="scientific">Rotaria sordida</name>
    <dbReference type="NCBI Taxonomy" id="392033"/>
    <lineage>
        <taxon>Eukaryota</taxon>
        <taxon>Metazoa</taxon>
        <taxon>Spiralia</taxon>
        <taxon>Gnathifera</taxon>
        <taxon>Rotifera</taxon>
        <taxon>Eurotatoria</taxon>
        <taxon>Bdelloidea</taxon>
        <taxon>Philodinida</taxon>
        <taxon>Philodinidae</taxon>
        <taxon>Rotaria</taxon>
    </lineage>
</organism>
<evidence type="ECO:0000256" key="4">
    <source>
        <dbReference type="ARBA" id="ARBA00007153"/>
    </source>
</evidence>